<dbReference type="GO" id="GO:0016646">
    <property type="term" value="F:oxidoreductase activity, acting on the CH-NH group of donors, NAD or NADP as acceptor"/>
    <property type="evidence" value="ECO:0007669"/>
    <property type="project" value="UniProtKB-ARBA"/>
</dbReference>
<dbReference type="InterPro" id="IPR012349">
    <property type="entry name" value="Split_barrel_FMN-bd"/>
</dbReference>
<dbReference type="AlphaFoldDB" id="A0A0D7F4A1"/>
<dbReference type="GO" id="GO:0010181">
    <property type="term" value="F:FMN binding"/>
    <property type="evidence" value="ECO:0007669"/>
    <property type="project" value="InterPro"/>
</dbReference>
<dbReference type="InterPro" id="IPR002563">
    <property type="entry name" value="Flavin_Rdtase-like_dom"/>
</dbReference>
<protein>
    <submittedName>
        <fullName evidence="2">Flavin reductase</fullName>
    </submittedName>
</protein>
<reference evidence="2 3" key="1">
    <citation type="submission" date="2014-11" db="EMBL/GenBank/DDBJ databases">
        <title>Genomics and ecophysiology of heterotrophic nitrogen fixing bacteria isolated from estuarine surface water.</title>
        <authorList>
            <person name="Bentzon-Tilia M."/>
            <person name="Severin I."/>
            <person name="Hansen L.H."/>
            <person name="Riemann L."/>
        </authorList>
    </citation>
    <scope>NUCLEOTIDE SEQUENCE [LARGE SCALE GENOMIC DNA]</scope>
    <source>
        <strain evidence="2 3">BAL398</strain>
    </source>
</reference>
<dbReference type="RefSeq" id="WP_044405640.1">
    <property type="nucleotide sequence ID" value="NZ_JXXE01000058.1"/>
</dbReference>
<dbReference type="Gene3D" id="2.30.110.10">
    <property type="entry name" value="Electron Transport, Fmn-binding Protein, Chain A"/>
    <property type="match status" value="1"/>
</dbReference>
<evidence type="ECO:0000313" key="2">
    <source>
        <dbReference type="EMBL" id="KIZ47626.1"/>
    </source>
</evidence>
<accession>A0A0D7F4A1</accession>
<organism evidence="2 3">
    <name type="scientific">Rhodopseudomonas palustris</name>
    <dbReference type="NCBI Taxonomy" id="1076"/>
    <lineage>
        <taxon>Bacteria</taxon>
        <taxon>Pseudomonadati</taxon>
        <taxon>Pseudomonadota</taxon>
        <taxon>Alphaproteobacteria</taxon>
        <taxon>Hyphomicrobiales</taxon>
        <taxon>Nitrobacteraceae</taxon>
        <taxon>Rhodopseudomonas</taxon>
    </lineage>
</organism>
<proteinExistence type="predicted"/>
<evidence type="ECO:0000313" key="3">
    <source>
        <dbReference type="Proteomes" id="UP000032515"/>
    </source>
</evidence>
<dbReference type="PATRIC" id="fig|1076.23.peg.6036"/>
<feature type="domain" description="Flavin reductase like" evidence="1">
    <location>
        <begin position="6"/>
        <end position="60"/>
    </location>
</feature>
<dbReference type="EMBL" id="JXXE01000058">
    <property type="protein sequence ID" value="KIZ47626.1"/>
    <property type="molecule type" value="Genomic_DNA"/>
</dbReference>
<evidence type="ECO:0000259" key="1">
    <source>
        <dbReference type="Pfam" id="PF01613"/>
    </source>
</evidence>
<comment type="caution">
    <text evidence="2">The sequence shown here is derived from an EMBL/GenBank/DDBJ whole genome shotgun (WGS) entry which is preliminary data.</text>
</comment>
<gene>
    <name evidence="2" type="ORF">OO17_03255</name>
</gene>
<dbReference type="Pfam" id="PF01613">
    <property type="entry name" value="Flavin_Reduct"/>
    <property type="match status" value="1"/>
</dbReference>
<dbReference type="SUPFAM" id="SSF50475">
    <property type="entry name" value="FMN-binding split barrel"/>
    <property type="match status" value="1"/>
</dbReference>
<name>A0A0D7F4A1_RHOPL</name>
<feature type="non-terminal residue" evidence="2">
    <location>
        <position position="1"/>
    </location>
</feature>
<sequence>LTTLPSRAVKPPSIAECVANIECTVADDAMVDRYSLFILAVKAITINDSRRERRTLHHNGDGTFSIDGRTVDLRNRMVRWKQFQVDV</sequence>
<dbReference type="Proteomes" id="UP000032515">
    <property type="component" value="Unassembled WGS sequence"/>
</dbReference>